<dbReference type="Proteomes" id="UP001501729">
    <property type="component" value="Unassembled WGS sequence"/>
</dbReference>
<proteinExistence type="predicted"/>
<sequence>MDRQVGSLVVNDVNSSQRSPRYKVAPVYDLVGHECATMSGTTSFENDGDGISRTAIGRKKITALHAKYREHTLTTPLQFVGFWSAVALPFFYVPLLIDGLAGAEITVFLSLLACHIVALFAGHSYGQE</sequence>
<dbReference type="InterPro" id="IPR058341">
    <property type="entry name" value="DUF8028"/>
</dbReference>
<feature type="transmembrane region" description="Helical" evidence="1">
    <location>
        <begin position="77"/>
        <end position="97"/>
    </location>
</feature>
<comment type="caution">
    <text evidence="2">The sequence shown here is derived from an EMBL/GenBank/DDBJ whole genome shotgun (WGS) entry which is preliminary data.</text>
</comment>
<keyword evidence="1" id="KW-1133">Transmembrane helix</keyword>
<evidence type="ECO:0000313" key="2">
    <source>
        <dbReference type="EMBL" id="GAA5045348.1"/>
    </source>
</evidence>
<accession>A0AAV3UEY4</accession>
<keyword evidence="3" id="KW-1185">Reference proteome</keyword>
<dbReference type="Pfam" id="PF26071">
    <property type="entry name" value="DUF8028"/>
    <property type="match status" value="1"/>
</dbReference>
<organism evidence="2 3">
    <name type="scientific">Haladaptatus pallidirubidus</name>
    <dbReference type="NCBI Taxonomy" id="1008152"/>
    <lineage>
        <taxon>Archaea</taxon>
        <taxon>Methanobacteriati</taxon>
        <taxon>Methanobacteriota</taxon>
        <taxon>Stenosarchaea group</taxon>
        <taxon>Halobacteria</taxon>
        <taxon>Halobacteriales</taxon>
        <taxon>Haladaptataceae</taxon>
        <taxon>Haladaptatus</taxon>
    </lineage>
</organism>
<evidence type="ECO:0000313" key="3">
    <source>
        <dbReference type="Proteomes" id="UP001501729"/>
    </source>
</evidence>
<keyword evidence="1" id="KW-0812">Transmembrane</keyword>
<keyword evidence="1" id="KW-0472">Membrane</keyword>
<dbReference type="EMBL" id="BAABKX010000001">
    <property type="protein sequence ID" value="GAA5045348.1"/>
    <property type="molecule type" value="Genomic_DNA"/>
</dbReference>
<feature type="transmembrane region" description="Helical" evidence="1">
    <location>
        <begin position="103"/>
        <end position="122"/>
    </location>
</feature>
<protein>
    <submittedName>
        <fullName evidence="2">Uncharacterized protein</fullName>
    </submittedName>
</protein>
<evidence type="ECO:0000256" key="1">
    <source>
        <dbReference type="SAM" id="Phobius"/>
    </source>
</evidence>
<dbReference type="AlphaFoldDB" id="A0AAV3UEY4"/>
<gene>
    <name evidence="2" type="ORF">GCM10025751_13190</name>
</gene>
<name>A0AAV3UEY4_9EURY</name>
<reference evidence="2 3" key="1">
    <citation type="journal article" date="2019" name="Int. J. Syst. Evol. Microbiol.">
        <title>The Global Catalogue of Microorganisms (GCM) 10K type strain sequencing project: providing services to taxonomists for standard genome sequencing and annotation.</title>
        <authorList>
            <consortium name="The Broad Institute Genomics Platform"/>
            <consortium name="The Broad Institute Genome Sequencing Center for Infectious Disease"/>
            <person name="Wu L."/>
            <person name="Ma J."/>
        </authorList>
    </citation>
    <scope>NUCLEOTIDE SEQUENCE [LARGE SCALE GENOMIC DNA]</scope>
    <source>
        <strain evidence="2 3">JCM 17504</strain>
    </source>
</reference>